<accession>A0A6C0JAV0</accession>
<dbReference type="AlphaFoldDB" id="A0A6C0JAV0"/>
<proteinExistence type="predicted"/>
<reference evidence="2" key="1">
    <citation type="journal article" date="2020" name="Nature">
        <title>Giant virus diversity and host interactions through global metagenomics.</title>
        <authorList>
            <person name="Schulz F."/>
            <person name="Roux S."/>
            <person name="Paez-Espino D."/>
            <person name="Jungbluth S."/>
            <person name="Walsh D.A."/>
            <person name="Denef V.J."/>
            <person name="McMahon K.D."/>
            <person name="Konstantinidis K.T."/>
            <person name="Eloe-Fadrosh E.A."/>
            <person name="Kyrpides N.C."/>
            <person name="Woyke T."/>
        </authorList>
    </citation>
    <scope>NUCLEOTIDE SEQUENCE</scope>
    <source>
        <strain evidence="2">GVMAG-M-3300025880-56</strain>
    </source>
</reference>
<feature type="compositionally biased region" description="Basic residues" evidence="1">
    <location>
        <begin position="9"/>
        <end position="23"/>
    </location>
</feature>
<evidence type="ECO:0000313" key="2">
    <source>
        <dbReference type="EMBL" id="QHU01806.1"/>
    </source>
</evidence>
<feature type="region of interest" description="Disordered" evidence="1">
    <location>
        <begin position="1"/>
        <end position="29"/>
    </location>
</feature>
<organism evidence="2">
    <name type="scientific">viral metagenome</name>
    <dbReference type="NCBI Taxonomy" id="1070528"/>
    <lineage>
        <taxon>unclassified sequences</taxon>
        <taxon>metagenomes</taxon>
        <taxon>organismal metagenomes</taxon>
    </lineage>
</organism>
<name>A0A6C0JAV0_9ZZZZ</name>
<dbReference type="EMBL" id="MN740350">
    <property type="protein sequence ID" value="QHU01806.1"/>
    <property type="molecule type" value="Genomic_DNA"/>
</dbReference>
<protein>
    <submittedName>
        <fullName evidence="2">Uncharacterized protein</fullName>
    </submittedName>
</protein>
<evidence type="ECO:0000256" key="1">
    <source>
        <dbReference type="SAM" id="MobiDB-lite"/>
    </source>
</evidence>
<sequence length="98" mass="11439">METFEGSRRRSKSRKPKKTKKKTRSGEKKVLKRVKLNEQDVSTIYCLFERKKTKTESPILILTKTKNGVERWRIEGKCKSCGRGKSTFICKEDAEELV</sequence>